<proteinExistence type="predicted"/>
<keyword evidence="3" id="KW-1185">Reference proteome</keyword>
<dbReference type="InterPro" id="IPR005001">
    <property type="entry name" value="Hfq"/>
</dbReference>
<organism evidence="2 3">
    <name type="scientific">Cupriavidus numazuensis</name>
    <dbReference type="NCBI Taxonomy" id="221992"/>
    <lineage>
        <taxon>Bacteria</taxon>
        <taxon>Pseudomonadati</taxon>
        <taxon>Pseudomonadota</taxon>
        <taxon>Betaproteobacteria</taxon>
        <taxon>Burkholderiales</taxon>
        <taxon>Burkholderiaceae</taxon>
        <taxon>Cupriavidus</taxon>
    </lineage>
</organism>
<dbReference type="Proteomes" id="UP000672657">
    <property type="component" value="Unassembled WGS sequence"/>
</dbReference>
<gene>
    <name evidence="2" type="primary">hfq_1</name>
    <name evidence="2" type="ORF">LMG26411_01062</name>
</gene>
<dbReference type="InterPro" id="IPR010920">
    <property type="entry name" value="LSM_dom_sf"/>
</dbReference>
<feature type="region of interest" description="Disordered" evidence="1">
    <location>
        <begin position="78"/>
        <end position="107"/>
    </location>
</feature>
<evidence type="ECO:0000256" key="1">
    <source>
        <dbReference type="SAM" id="MobiDB-lite"/>
    </source>
</evidence>
<protein>
    <submittedName>
        <fullName evidence="2">RNA-binding protein Hfq</fullName>
    </submittedName>
</protein>
<sequence>MKKETRLPRNSRKLQHQQLGLHAGSRIPVVVLLCNGTRLQGVVLALDDYLLLLGKDMQDTRPVVVYKHAIAMITQASDGGEALPAPETDTTSPDFVPIYMPRKRRRR</sequence>
<dbReference type="EMBL" id="CAJPVI010000004">
    <property type="protein sequence ID" value="CAG2135023.1"/>
    <property type="molecule type" value="Genomic_DNA"/>
</dbReference>
<accession>A0ABM8TC79</accession>
<evidence type="ECO:0000313" key="3">
    <source>
        <dbReference type="Proteomes" id="UP000672657"/>
    </source>
</evidence>
<evidence type="ECO:0000313" key="2">
    <source>
        <dbReference type="EMBL" id="CAG2135023.1"/>
    </source>
</evidence>
<dbReference type="Gene3D" id="2.30.30.100">
    <property type="match status" value="1"/>
</dbReference>
<reference evidence="2 3" key="1">
    <citation type="submission" date="2021-03" db="EMBL/GenBank/DDBJ databases">
        <authorList>
            <person name="Peeters C."/>
        </authorList>
    </citation>
    <scope>NUCLEOTIDE SEQUENCE [LARGE SCALE GENOMIC DNA]</scope>
    <source>
        <strain evidence="2 3">LMG 26411</strain>
    </source>
</reference>
<dbReference type="RefSeq" id="WP_211952255.1">
    <property type="nucleotide sequence ID" value="NZ_CAJPVI010000004.1"/>
</dbReference>
<dbReference type="Pfam" id="PF17209">
    <property type="entry name" value="Hfq"/>
    <property type="match status" value="1"/>
</dbReference>
<comment type="caution">
    <text evidence="2">The sequence shown here is derived from an EMBL/GenBank/DDBJ whole genome shotgun (WGS) entry which is preliminary data.</text>
</comment>
<dbReference type="SUPFAM" id="SSF50182">
    <property type="entry name" value="Sm-like ribonucleoproteins"/>
    <property type="match status" value="1"/>
</dbReference>
<name>A0ABM8TC79_9BURK</name>